<dbReference type="Proteomes" id="UP000016088">
    <property type="component" value="Unassembled WGS sequence"/>
</dbReference>
<evidence type="ECO:0000313" key="1">
    <source>
        <dbReference type="EMBL" id="EPX73579.1"/>
    </source>
</evidence>
<sequence>MEDIKLIPGIPEEGRYLLRLLKDISLDPALIIKELPRAIYHFRDSITEENRPACLGILETLLGCFELPIPDEPVVKALEKLLEPMSWNDLKHFGIEAYLATGLQNPSAEVQLFCFKLVRRANWKDRDISENIFELILICLNSESIQVSEEAFQLLLDMSDYHAYFEQILREFTDMDYQILDTTLKVRWLMLFTKLAIKSPEYMDEVVKKGIFAFDIQETSDIFLRLCYVDVLNLMLETQFSFTYVLTSEYGLLDQIIRCFVKETSSFTDHIGLTFLPLLCQKHPDAFRTIDEKYDLFNITRKRIDTKDTTSVILYGRFLANETITSLLVQKYEAESSEQYIPHSLLSRFLVDDTGLTSLAMALEQPNTSLWSKLWRSLPSGSLSSVIKNASSPLRRTRQLGFQCLLHIAQRSPIQLASQTFAIKYLIATEGDHETCILRYKVLQALWESSNEGKDLPLGRYQEEVQKRLQQGAFGGSSSTLKVAAKTA</sequence>
<keyword evidence="2" id="KW-1185">Reference proteome</keyword>
<dbReference type="InterPro" id="IPR019538">
    <property type="entry name" value="PSMD5"/>
</dbReference>
<dbReference type="PANTHER" id="PTHR13554">
    <property type="entry name" value="26S PROTEASOME NON-ATPASE REGULATORY SUBUNIT 5-RELATED"/>
    <property type="match status" value="1"/>
</dbReference>
<dbReference type="InterPro" id="IPR016024">
    <property type="entry name" value="ARM-type_fold"/>
</dbReference>
<dbReference type="AlphaFoldDB" id="S9RHU5"/>
<dbReference type="PANTHER" id="PTHR13554:SF10">
    <property type="entry name" value="26S PROTEASOME NON-ATPASE REGULATORY SUBUNIT 5"/>
    <property type="match status" value="1"/>
</dbReference>
<proteinExistence type="predicted"/>
<accession>S9RHU5</accession>
<dbReference type="eggNOG" id="KOG4413">
    <property type="taxonomic scope" value="Eukaryota"/>
</dbReference>
<organism evidence="1 2">
    <name type="scientific">Schizosaccharomyces octosporus (strain yFS286)</name>
    <name type="common">Fission yeast</name>
    <name type="synonym">Octosporomyces octosporus</name>
    <dbReference type="NCBI Taxonomy" id="483514"/>
    <lineage>
        <taxon>Eukaryota</taxon>
        <taxon>Fungi</taxon>
        <taxon>Dikarya</taxon>
        <taxon>Ascomycota</taxon>
        <taxon>Taphrinomycotina</taxon>
        <taxon>Schizosaccharomycetes</taxon>
        <taxon>Schizosaccharomycetales</taxon>
        <taxon>Schizosaccharomycetaceae</taxon>
        <taxon>Schizosaccharomyces</taxon>
    </lineage>
</organism>
<dbReference type="HOGENOM" id="CLU_559164_0_0_1"/>
<dbReference type="OMA" id="CLLHIAQ"/>
<dbReference type="VEuPathDB" id="FungiDB:SOCG_02798"/>
<keyword evidence="1" id="KW-0647">Proteasome</keyword>
<dbReference type="EMBL" id="KE503206">
    <property type="protein sequence ID" value="EPX73579.1"/>
    <property type="molecule type" value="Genomic_DNA"/>
</dbReference>
<dbReference type="GO" id="GO:0000502">
    <property type="term" value="C:proteasome complex"/>
    <property type="evidence" value="ECO:0007669"/>
    <property type="project" value="UniProtKB-KW"/>
</dbReference>
<evidence type="ECO:0000313" key="2">
    <source>
        <dbReference type="Proteomes" id="UP000016088"/>
    </source>
</evidence>
<dbReference type="RefSeq" id="XP_013016742.1">
    <property type="nucleotide sequence ID" value="XM_013161288.1"/>
</dbReference>
<reference evidence="1 2" key="1">
    <citation type="journal article" date="2011" name="Science">
        <title>Comparative functional genomics of the fission yeasts.</title>
        <authorList>
            <person name="Rhind N."/>
            <person name="Chen Z."/>
            <person name="Yassour M."/>
            <person name="Thompson D.A."/>
            <person name="Haas B.J."/>
            <person name="Habib N."/>
            <person name="Wapinski I."/>
            <person name="Roy S."/>
            <person name="Lin M.F."/>
            <person name="Heiman D.I."/>
            <person name="Young S.K."/>
            <person name="Furuya K."/>
            <person name="Guo Y."/>
            <person name="Pidoux A."/>
            <person name="Chen H.M."/>
            <person name="Robbertse B."/>
            <person name="Goldberg J.M."/>
            <person name="Aoki K."/>
            <person name="Bayne E.H."/>
            <person name="Berlin A.M."/>
            <person name="Desjardins C.A."/>
            <person name="Dobbs E."/>
            <person name="Dukaj L."/>
            <person name="Fan L."/>
            <person name="FitzGerald M.G."/>
            <person name="French C."/>
            <person name="Gujja S."/>
            <person name="Hansen K."/>
            <person name="Keifenheim D."/>
            <person name="Levin J.Z."/>
            <person name="Mosher R.A."/>
            <person name="Mueller C.A."/>
            <person name="Pfiffner J."/>
            <person name="Priest M."/>
            <person name="Russ C."/>
            <person name="Smialowska A."/>
            <person name="Swoboda P."/>
            <person name="Sykes S.M."/>
            <person name="Vaughn M."/>
            <person name="Vengrova S."/>
            <person name="Yoder R."/>
            <person name="Zeng Q."/>
            <person name="Allshire R."/>
            <person name="Baulcombe D."/>
            <person name="Birren B.W."/>
            <person name="Brown W."/>
            <person name="Ekwall K."/>
            <person name="Kellis M."/>
            <person name="Leatherwood J."/>
            <person name="Levin H."/>
            <person name="Margalit H."/>
            <person name="Martienssen R."/>
            <person name="Nieduszynski C.A."/>
            <person name="Spatafora J.W."/>
            <person name="Friedman N."/>
            <person name="Dalgaard J.Z."/>
            <person name="Baumann P."/>
            <person name="Niki H."/>
            <person name="Regev A."/>
            <person name="Nusbaum C."/>
        </authorList>
    </citation>
    <scope>NUCLEOTIDE SEQUENCE [LARGE SCALE GENOMIC DNA]</scope>
    <source>
        <strain evidence="2">yFS286</strain>
    </source>
</reference>
<protein>
    <submittedName>
        <fullName evidence="1">26S proteasome non-ATPase regulatory subunit</fullName>
    </submittedName>
</protein>
<gene>
    <name evidence="1" type="ORF">SOCG_02798</name>
</gene>
<dbReference type="OrthoDB" id="10250600at2759"/>
<dbReference type="GO" id="GO:0005829">
    <property type="term" value="C:cytosol"/>
    <property type="evidence" value="ECO:0007669"/>
    <property type="project" value="TreeGrafter"/>
</dbReference>
<name>S9RHU5_SCHOY</name>
<dbReference type="GeneID" id="25031772"/>
<dbReference type="SUPFAM" id="SSF48371">
    <property type="entry name" value="ARM repeat"/>
    <property type="match status" value="1"/>
</dbReference>
<dbReference type="GO" id="GO:0043248">
    <property type="term" value="P:proteasome assembly"/>
    <property type="evidence" value="ECO:0007669"/>
    <property type="project" value="InterPro"/>
</dbReference>